<evidence type="ECO:0000313" key="9">
    <source>
        <dbReference type="EMBL" id="CAF0873432.1"/>
    </source>
</evidence>
<dbReference type="InterPro" id="IPR036397">
    <property type="entry name" value="RNaseH_sf"/>
</dbReference>
<dbReference type="SUPFAM" id="SSF53098">
    <property type="entry name" value="Ribonuclease H-like"/>
    <property type="match status" value="1"/>
</dbReference>
<keyword evidence="5" id="KW-0269">Exonuclease</keyword>
<dbReference type="PANTHER" id="PTHR12801:SF115">
    <property type="entry name" value="FI18136P1-RELATED"/>
    <property type="match status" value="1"/>
</dbReference>
<dbReference type="Pfam" id="PF15870">
    <property type="entry name" value="EloA-BP1"/>
    <property type="match status" value="1"/>
</dbReference>
<dbReference type="InterPro" id="IPR034922">
    <property type="entry name" value="REX1-like_exo"/>
</dbReference>
<dbReference type="Gene3D" id="3.30.420.10">
    <property type="entry name" value="Ribonuclease H-like superfamily/Ribonuclease H"/>
    <property type="match status" value="1"/>
</dbReference>
<dbReference type="CDD" id="cd06145">
    <property type="entry name" value="REX1_like"/>
    <property type="match status" value="1"/>
</dbReference>
<gene>
    <name evidence="9" type="ORF">OXX778_LOCUS10047</name>
</gene>
<comment type="caution">
    <text evidence="9">The sequence shown here is derived from an EMBL/GenBank/DDBJ whole genome shotgun (WGS) entry which is preliminary data.</text>
</comment>
<dbReference type="SMART" id="SM00479">
    <property type="entry name" value="EXOIII"/>
    <property type="match status" value="1"/>
</dbReference>
<evidence type="ECO:0000256" key="5">
    <source>
        <dbReference type="ARBA" id="ARBA00022839"/>
    </source>
</evidence>
<feature type="region of interest" description="Disordered" evidence="7">
    <location>
        <begin position="34"/>
        <end position="64"/>
    </location>
</feature>
<protein>
    <recommendedName>
        <fullName evidence="8">Exonuclease domain-containing protein</fullName>
    </recommendedName>
</protein>
<dbReference type="InterPro" id="IPR012337">
    <property type="entry name" value="RNaseH-like_sf"/>
</dbReference>
<dbReference type="Proteomes" id="UP000663879">
    <property type="component" value="Unassembled WGS sequence"/>
</dbReference>
<organism evidence="9 10">
    <name type="scientific">Brachionus calyciflorus</name>
    <dbReference type="NCBI Taxonomy" id="104777"/>
    <lineage>
        <taxon>Eukaryota</taxon>
        <taxon>Metazoa</taxon>
        <taxon>Spiralia</taxon>
        <taxon>Gnathifera</taxon>
        <taxon>Rotifera</taxon>
        <taxon>Eurotatoria</taxon>
        <taxon>Monogononta</taxon>
        <taxon>Pseudotrocha</taxon>
        <taxon>Ploima</taxon>
        <taxon>Brachionidae</taxon>
        <taxon>Brachionus</taxon>
    </lineage>
</organism>
<evidence type="ECO:0000313" key="10">
    <source>
        <dbReference type="Proteomes" id="UP000663879"/>
    </source>
</evidence>
<evidence type="ECO:0000256" key="3">
    <source>
        <dbReference type="ARBA" id="ARBA00022722"/>
    </source>
</evidence>
<keyword evidence="10" id="KW-1185">Reference proteome</keyword>
<accession>A0A813XXJ6</accession>
<dbReference type="InterPro" id="IPR013520">
    <property type="entry name" value="Ribonucl_H"/>
</dbReference>
<keyword evidence="6" id="KW-0539">Nucleus</keyword>
<dbReference type="GO" id="GO:0004527">
    <property type="term" value="F:exonuclease activity"/>
    <property type="evidence" value="ECO:0007669"/>
    <property type="project" value="UniProtKB-KW"/>
</dbReference>
<dbReference type="InterPro" id="IPR031736">
    <property type="entry name" value="REXO1-like_dom"/>
</dbReference>
<comment type="similarity">
    <text evidence="2">Belongs to the REXO1/REXO3 family.</text>
</comment>
<feature type="region of interest" description="Disordered" evidence="7">
    <location>
        <begin position="140"/>
        <end position="205"/>
    </location>
</feature>
<evidence type="ECO:0000259" key="8">
    <source>
        <dbReference type="SMART" id="SM00479"/>
    </source>
</evidence>
<dbReference type="EMBL" id="CAJNOC010001544">
    <property type="protein sequence ID" value="CAF0873432.1"/>
    <property type="molecule type" value="Genomic_DNA"/>
</dbReference>
<dbReference type="GO" id="GO:0005634">
    <property type="term" value="C:nucleus"/>
    <property type="evidence" value="ECO:0007669"/>
    <property type="project" value="UniProtKB-SubCell"/>
</dbReference>
<feature type="compositionally biased region" description="Basic and acidic residues" evidence="7">
    <location>
        <begin position="155"/>
        <end position="190"/>
    </location>
</feature>
<evidence type="ECO:0000256" key="1">
    <source>
        <dbReference type="ARBA" id="ARBA00004123"/>
    </source>
</evidence>
<dbReference type="GO" id="GO:0003676">
    <property type="term" value="F:nucleic acid binding"/>
    <property type="evidence" value="ECO:0007669"/>
    <property type="project" value="InterPro"/>
</dbReference>
<dbReference type="PANTHER" id="PTHR12801">
    <property type="entry name" value="RNA EXONUCLEASE REXO1 / RECO3 FAMILY MEMBER-RELATED"/>
    <property type="match status" value="1"/>
</dbReference>
<feature type="compositionally biased region" description="Low complexity" evidence="7">
    <location>
        <begin position="192"/>
        <end position="204"/>
    </location>
</feature>
<feature type="compositionally biased region" description="Polar residues" evidence="7">
    <location>
        <begin position="36"/>
        <end position="60"/>
    </location>
</feature>
<dbReference type="OrthoDB" id="206335at2759"/>
<name>A0A813XXJ6_9BILA</name>
<evidence type="ECO:0000256" key="2">
    <source>
        <dbReference type="ARBA" id="ARBA00006357"/>
    </source>
</evidence>
<keyword evidence="3" id="KW-0540">Nuclease</keyword>
<dbReference type="InterPro" id="IPR047021">
    <property type="entry name" value="REXO1/3/4-like"/>
</dbReference>
<reference evidence="9" key="1">
    <citation type="submission" date="2021-02" db="EMBL/GenBank/DDBJ databases">
        <authorList>
            <person name="Nowell W R."/>
        </authorList>
    </citation>
    <scope>NUCLEOTIDE SEQUENCE</scope>
    <source>
        <strain evidence="9">Ploen Becks lab</strain>
    </source>
</reference>
<dbReference type="FunFam" id="3.30.420.10:FF:000019">
    <property type="entry name" value="RNA exonuclease NEF-sp"/>
    <property type="match status" value="1"/>
</dbReference>
<proteinExistence type="inferred from homology"/>
<keyword evidence="4" id="KW-0378">Hydrolase</keyword>
<sequence length="821" mass="93279">MFETQNLFKSIACPYFNGTNTTCERLYCPYRHSNQKESTQSNVTPSTSQNSVQSESPSDSKLNHELPNALENLSNALQTIQDIFKQQNDQVSNKTENLSSNIVNQLNNLSKEILSSVHPVQTESNKPTLTGSALTAHLKKQQAAAPVYNPTPINELKKQRQQELNENEKNSIKRKDETIDNTESTKKLKTEGNLNNSPSGSNLNQTQEAKKIDIVTFSKLNLSQQVLKRYEMLNMKPPTQAQINQSKLNSKKTDNTIEQIKLTEANVPQLILDTANLKVPLAIRQKSLKMIFEDCKKIYRPIELACQKASENEKSIYDRSKNKQIFLNLTAVLIKQLRDEQNQLKNATTSTSSVNSPSKSNKLAATMANTYNKVQEQKPTSHEALLNGPKANKVSYSINKTKQLEYKDLSVTQLYQMFYQYVLTEKQLEDNSFPKWLDNQNFRLAYIPNFNTLNKNSTEKQLTQTQDNFDQKLLTKTCKRCNKNFYLNSHDLSYYHGNSECVFHWGKLRNTRVNKSIEQKFSCCSGGSNSTGCEEGKHVYDGDYDGHGKGTDLKDYVETQAPSSPLELLHSKSSKNILALDCEMCYTTRGLEVTRVSAVDLNCKTVYESLVKPEAEILDYNTRWSGLTEASLKNCTKNLQQVQKELLRLVNKDTILLGHSLDSDFKALKLIHKNVIDTSVVFPHKLGAPFKRALRNLMSDYLQRIIQEDSEGHDSLEDATSCVHLMIWKINDDLRSNKKQPDFLRNQTPIIQNQMYHNQSVSMVRTSPGKITQTDSILLNQVKAKISDSQYVKQSQKSYTQMTTMVNTTKTPQSVKVNSNS</sequence>
<comment type="subcellular location">
    <subcellularLocation>
        <location evidence="1">Nucleus</location>
    </subcellularLocation>
</comment>
<evidence type="ECO:0000256" key="7">
    <source>
        <dbReference type="SAM" id="MobiDB-lite"/>
    </source>
</evidence>
<feature type="domain" description="Exonuclease" evidence="8">
    <location>
        <begin position="576"/>
        <end position="735"/>
    </location>
</feature>
<dbReference type="AlphaFoldDB" id="A0A813XXJ6"/>
<evidence type="ECO:0000256" key="4">
    <source>
        <dbReference type="ARBA" id="ARBA00022801"/>
    </source>
</evidence>
<evidence type="ECO:0000256" key="6">
    <source>
        <dbReference type="ARBA" id="ARBA00023242"/>
    </source>
</evidence>